<evidence type="ECO:0000256" key="2">
    <source>
        <dbReference type="ARBA" id="ARBA00009677"/>
    </source>
</evidence>
<evidence type="ECO:0000256" key="1">
    <source>
        <dbReference type="ARBA" id="ARBA00004117"/>
    </source>
</evidence>
<sequence length="261" mass="27490">MRALSIGATGMLAQQMNVEVISNNIANMNTTGFKRGRAEFNDLLYQDLRRVGSASSDAGTIVPSGVQVGLGVKAAAVYRITDQGNITITDNSLDLAINGRGYFEVQLPTGETAYTRAGSFQLSPTGDLVTPDGYLVMPGITIPPQTTSISINNNGEVFVQTGSAVKATRVGQLELAQFPNEAGLEAVGDNLFLETTASGTPLAGVPGKDGFGAILQGALETSNVNVVSEITNLITAQRAYEMNSKVIQAADEMMQNINQLR</sequence>
<dbReference type="PANTHER" id="PTHR30435">
    <property type="entry name" value="FLAGELLAR PROTEIN"/>
    <property type="match status" value="1"/>
</dbReference>
<keyword evidence="12" id="KW-0969">Cilium</keyword>
<name>A0A1Y6CPR0_9PROT</name>
<dbReference type="NCBIfam" id="TIGR03506">
    <property type="entry name" value="FlgEFG_subfam"/>
    <property type="match status" value="2"/>
</dbReference>
<dbReference type="InterPro" id="IPR012834">
    <property type="entry name" value="FlgG_G_neg"/>
</dbReference>
<dbReference type="RefSeq" id="WP_085125420.1">
    <property type="nucleotide sequence ID" value="NZ_FWZX01000027.1"/>
</dbReference>
<evidence type="ECO:0000259" key="9">
    <source>
        <dbReference type="Pfam" id="PF00460"/>
    </source>
</evidence>
<protein>
    <recommendedName>
        <fullName evidence="3 7">Flagellar basal-body rod protein FlgG</fullName>
    </recommendedName>
    <alternativeName>
        <fullName evidence="6 8">Distal rod protein</fullName>
    </alternativeName>
</protein>
<comment type="similarity">
    <text evidence="2 8">Belongs to the flagella basal body rod proteins family.</text>
</comment>
<keyword evidence="12" id="KW-0282">Flagellum</keyword>
<comment type="subcellular location">
    <subcellularLocation>
        <location evidence="1 8">Bacterial flagellum basal body</location>
    </subcellularLocation>
</comment>
<dbReference type="Pfam" id="PF22692">
    <property type="entry name" value="LlgE_F_G_D1"/>
    <property type="match status" value="1"/>
</dbReference>
<evidence type="ECO:0000313" key="13">
    <source>
        <dbReference type="Proteomes" id="UP000192917"/>
    </source>
</evidence>
<dbReference type="InterPro" id="IPR053967">
    <property type="entry name" value="LlgE_F_G-like_D1"/>
</dbReference>
<dbReference type="Proteomes" id="UP000192917">
    <property type="component" value="Unassembled WGS sequence"/>
</dbReference>
<dbReference type="AlphaFoldDB" id="A0A1Y6CPR0"/>
<reference evidence="12 13" key="1">
    <citation type="submission" date="2017-04" db="EMBL/GenBank/DDBJ databases">
        <authorList>
            <person name="Afonso C.L."/>
            <person name="Miller P.J."/>
            <person name="Scott M.A."/>
            <person name="Spackman E."/>
            <person name="Goraichik I."/>
            <person name="Dimitrov K.M."/>
            <person name="Suarez D.L."/>
            <person name="Swayne D.E."/>
        </authorList>
    </citation>
    <scope>NUCLEOTIDE SEQUENCE [LARGE SCALE GENOMIC DNA]</scope>
    <source>
        <strain evidence="12 13">USBA 355</strain>
    </source>
</reference>
<dbReference type="InterPro" id="IPR037925">
    <property type="entry name" value="FlgE/F/G-like"/>
</dbReference>
<dbReference type="PANTHER" id="PTHR30435:SF19">
    <property type="entry name" value="FLAGELLAR BASAL-BODY ROD PROTEIN FLGG"/>
    <property type="match status" value="1"/>
</dbReference>
<evidence type="ECO:0000256" key="7">
    <source>
        <dbReference type="NCBIfam" id="TIGR02488"/>
    </source>
</evidence>
<feature type="domain" description="Flagellar hook protein FlgE/F/G-like D1" evidence="11">
    <location>
        <begin position="96"/>
        <end position="159"/>
    </location>
</feature>
<dbReference type="STRING" id="560819.SAMN05428998_12776"/>
<dbReference type="InterPro" id="IPR020013">
    <property type="entry name" value="Flagellar_FlgE/F/G"/>
</dbReference>
<dbReference type="EMBL" id="FWZX01000027">
    <property type="protein sequence ID" value="SMF67955.1"/>
    <property type="molecule type" value="Genomic_DNA"/>
</dbReference>
<feature type="domain" description="Flagellar basal body rod protein N-terminal" evidence="9">
    <location>
        <begin position="5"/>
        <end position="34"/>
    </location>
</feature>
<dbReference type="InterPro" id="IPR010930">
    <property type="entry name" value="Flg_bb/hook_C_dom"/>
</dbReference>
<dbReference type="GO" id="GO:0071978">
    <property type="term" value="P:bacterial-type flagellum-dependent swarming motility"/>
    <property type="evidence" value="ECO:0007669"/>
    <property type="project" value="TreeGrafter"/>
</dbReference>
<feature type="domain" description="Flagellar basal-body/hook protein C-terminal" evidence="10">
    <location>
        <begin position="216"/>
        <end position="260"/>
    </location>
</feature>
<dbReference type="InterPro" id="IPR001444">
    <property type="entry name" value="Flag_bb_rod_N"/>
</dbReference>
<dbReference type="SUPFAM" id="SSF117143">
    <property type="entry name" value="Flagellar hook protein flgE"/>
    <property type="match status" value="1"/>
</dbReference>
<dbReference type="InterPro" id="IPR019776">
    <property type="entry name" value="Flagellar_basal_body_rod_CS"/>
</dbReference>
<evidence type="ECO:0000256" key="5">
    <source>
        <dbReference type="ARBA" id="ARBA00025933"/>
    </source>
</evidence>
<gene>
    <name evidence="12" type="ORF">SAMN05428998_12776</name>
</gene>
<dbReference type="GO" id="GO:0009426">
    <property type="term" value="C:bacterial-type flagellum basal body, distal rod"/>
    <property type="evidence" value="ECO:0007669"/>
    <property type="project" value="UniProtKB-UniRule"/>
</dbReference>
<comment type="subunit">
    <text evidence="5 8">The basal body constitutes a major portion of the flagellar organelle and consists of four rings (L,P,S, and M) mounted on a central rod. The rod consists of about 26 subunits of FlgG in the distal portion, and FlgB, FlgC and FlgF are thought to build up the proximal portion of the rod with about 6 subunits each.</text>
</comment>
<dbReference type="PROSITE" id="PS00588">
    <property type="entry name" value="FLAGELLA_BB_ROD"/>
    <property type="match status" value="1"/>
</dbReference>
<keyword evidence="4 8" id="KW-0975">Bacterial flagellum</keyword>
<keyword evidence="12" id="KW-0966">Cell projection</keyword>
<evidence type="ECO:0000313" key="12">
    <source>
        <dbReference type="EMBL" id="SMF67955.1"/>
    </source>
</evidence>
<dbReference type="NCBIfam" id="TIGR02488">
    <property type="entry name" value="flgG_G_neg"/>
    <property type="match status" value="1"/>
</dbReference>
<organism evidence="12 13">
    <name type="scientific">Tistlia consotensis USBA 355</name>
    <dbReference type="NCBI Taxonomy" id="560819"/>
    <lineage>
        <taxon>Bacteria</taxon>
        <taxon>Pseudomonadati</taxon>
        <taxon>Pseudomonadota</taxon>
        <taxon>Alphaproteobacteria</taxon>
        <taxon>Rhodospirillales</taxon>
        <taxon>Rhodovibrionaceae</taxon>
        <taxon>Tistlia</taxon>
    </lineage>
</organism>
<evidence type="ECO:0000256" key="6">
    <source>
        <dbReference type="ARBA" id="ARBA00032912"/>
    </source>
</evidence>
<evidence type="ECO:0000256" key="4">
    <source>
        <dbReference type="ARBA" id="ARBA00023143"/>
    </source>
</evidence>
<dbReference type="Pfam" id="PF00460">
    <property type="entry name" value="Flg_bb_rod"/>
    <property type="match status" value="1"/>
</dbReference>
<evidence type="ECO:0000256" key="3">
    <source>
        <dbReference type="ARBA" id="ARBA00017948"/>
    </source>
</evidence>
<evidence type="ECO:0000259" key="10">
    <source>
        <dbReference type="Pfam" id="PF06429"/>
    </source>
</evidence>
<accession>A0A1Y6CPR0</accession>
<dbReference type="Pfam" id="PF06429">
    <property type="entry name" value="Flg_bbr_C"/>
    <property type="match status" value="1"/>
</dbReference>
<proteinExistence type="inferred from homology"/>
<evidence type="ECO:0000259" key="11">
    <source>
        <dbReference type="Pfam" id="PF22692"/>
    </source>
</evidence>
<keyword evidence="13" id="KW-1185">Reference proteome</keyword>
<evidence type="ECO:0000256" key="8">
    <source>
        <dbReference type="RuleBase" id="RU362116"/>
    </source>
</evidence>